<protein>
    <submittedName>
        <fullName evidence="6">Uncharacterized protein AlNc14C208G8858</fullName>
    </submittedName>
</protein>
<dbReference type="SUPFAM" id="SSF49764">
    <property type="entry name" value="HSP20-like chaperones"/>
    <property type="match status" value="1"/>
</dbReference>
<dbReference type="PANTHER" id="PTHR44267">
    <property type="entry name" value="WD REPEAT-CONTAINING PROTEIN 43"/>
    <property type="match status" value="1"/>
</dbReference>
<dbReference type="Pfam" id="PF04925">
    <property type="entry name" value="SHQ1"/>
    <property type="match status" value="1"/>
</dbReference>
<feature type="region of interest" description="Disordered" evidence="4">
    <location>
        <begin position="1121"/>
        <end position="1146"/>
    </location>
</feature>
<feature type="compositionally biased region" description="Acidic residues" evidence="4">
    <location>
        <begin position="499"/>
        <end position="516"/>
    </location>
</feature>
<dbReference type="GO" id="GO:0000462">
    <property type="term" value="P:maturation of SSU-rRNA from tricistronic rRNA transcript (SSU-rRNA, 5.8S rRNA, LSU-rRNA)"/>
    <property type="evidence" value="ECO:0007669"/>
    <property type="project" value="TreeGrafter"/>
</dbReference>
<reference evidence="6" key="2">
    <citation type="submission" date="2011-02" db="EMBL/GenBank/DDBJ databases">
        <authorList>
            <person name="MacLean D."/>
        </authorList>
    </citation>
    <scope>NUCLEOTIDE SEQUENCE</scope>
</reference>
<organism evidence="6">
    <name type="scientific">Albugo laibachii Nc14</name>
    <dbReference type="NCBI Taxonomy" id="890382"/>
    <lineage>
        <taxon>Eukaryota</taxon>
        <taxon>Sar</taxon>
        <taxon>Stramenopiles</taxon>
        <taxon>Oomycota</taxon>
        <taxon>Peronosporomycetes</taxon>
        <taxon>Albuginales</taxon>
        <taxon>Albuginaceae</taxon>
        <taxon>Albugo</taxon>
    </lineage>
</organism>
<dbReference type="InterPro" id="IPR007052">
    <property type="entry name" value="CS_dom"/>
</dbReference>
<dbReference type="InterPro" id="IPR036322">
    <property type="entry name" value="WD40_repeat_dom_sf"/>
</dbReference>
<dbReference type="Gene3D" id="2.130.10.10">
    <property type="entry name" value="YVTN repeat-like/Quinoprotein amine dehydrogenase"/>
    <property type="match status" value="1"/>
</dbReference>
<comment type="similarity">
    <text evidence="3">Belongs to the UTP5 family.</text>
</comment>
<dbReference type="SMART" id="SM00320">
    <property type="entry name" value="WD40"/>
    <property type="match status" value="5"/>
</dbReference>
<dbReference type="InterPro" id="IPR007148">
    <property type="entry name" value="SSU_processome_Utp12"/>
</dbReference>
<dbReference type="InterPro" id="IPR015943">
    <property type="entry name" value="WD40/YVTN_repeat-like_dom_sf"/>
</dbReference>
<dbReference type="HOGENOM" id="CLU_001473_0_0_1"/>
<feature type="region of interest" description="Disordered" evidence="4">
    <location>
        <begin position="491"/>
        <end position="523"/>
    </location>
</feature>
<dbReference type="InterPro" id="IPR048696">
    <property type="entry name" value="SHQ1-like_CS"/>
</dbReference>
<dbReference type="Pfam" id="PF04003">
    <property type="entry name" value="Utp12"/>
    <property type="match status" value="1"/>
</dbReference>
<dbReference type="AlphaFoldDB" id="F0WR50"/>
<evidence type="ECO:0000256" key="3">
    <source>
        <dbReference type="ARBA" id="ARBA00038335"/>
    </source>
</evidence>
<dbReference type="SUPFAM" id="SSF50978">
    <property type="entry name" value="WD40 repeat-like"/>
    <property type="match status" value="1"/>
</dbReference>
<reference evidence="6" key="1">
    <citation type="journal article" date="2011" name="PLoS Biol.">
        <title>Gene gain and loss during evolution of obligate parasitism in the white rust pathogen of Arabidopsis thaliana.</title>
        <authorList>
            <person name="Kemen E."/>
            <person name="Gardiner A."/>
            <person name="Schultz-Larsen T."/>
            <person name="Kemen A.C."/>
            <person name="Balmuth A.L."/>
            <person name="Robert-Seilaniantz A."/>
            <person name="Bailey K."/>
            <person name="Holub E."/>
            <person name="Studholme D.J."/>
            <person name="Maclean D."/>
            <person name="Jones J.D."/>
        </authorList>
    </citation>
    <scope>NUCLEOTIDE SEQUENCE</scope>
</reference>
<comment type="subcellular location">
    <subcellularLocation>
        <location evidence="1">Nucleus</location>
    </subcellularLocation>
</comment>
<feature type="domain" description="CS" evidence="5">
    <location>
        <begin position="2"/>
        <end position="92"/>
    </location>
</feature>
<evidence type="ECO:0000259" key="5">
    <source>
        <dbReference type="PROSITE" id="PS51203"/>
    </source>
</evidence>
<dbReference type="InterPro" id="IPR007009">
    <property type="entry name" value="Shq1_C"/>
</dbReference>
<dbReference type="InterPro" id="IPR001680">
    <property type="entry name" value="WD40_rpt"/>
</dbReference>
<dbReference type="GO" id="GO:0005730">
    <property type="term" value="C:nucleolus"/>
    <property type="evidence" value="ECO:0007669"/>
    <property type="project" value="TreeGrafter"/>
</dbReference>
<gene>
    <name evidence="6" type="primary">AlNc14C208G8858</name>
    <name evidence="6" type="ORF">ALNC14_099540</name>
</gene>
<proteinExistence type="inferred from homology"/>
<dbReference type="Pfam" id="PF21413">
    <property type="entry name" value="SHQ1-like_CS"/>
    <property type="match status" value="1"/>
</dbReference>
<accession>F0WR50</accession>
<name>F0WR50_9STRA</name>
<evidence type="ECO:0000256" key="4">
    <source>
        <dbReference type="SAM" id="MobiDB-lite"/>
    </source>
</evidence>
<evidence type="ECO:0000256" key="1">
    <source>
        <dbReference type="ARBA" id="ARBA00004123"/>
    </source>
</evidence>
<sequence>MPSTPRFRVTQNAQFVYVHIRVPYVRVSDMEFNIDGSDFTFYCKPYLLKLHFSHNLVDNENAKAVYDPSADNGTIIAHLPKLEYNQEFEDLDLITKLMQPRKASSQQTKTNLIEVVSSSDSKNAMEDIESSRSVLDEDKRADQSLIELEEKLDEKLHEYNLRTSPSDIKIRYGFNNAYAGVFEGWHGEVSEIIALSDPESTPPADRQRLREVDEEIDFDVERYLLDFIQSSTQDDPYYQAALAFQPFWKRFDFSDADNHIPTTVQLESSMSNDGVIELLSSLKISPEKAGPLTDTIDAKTEFFDEQDRELLMRLPNKEFLIQEGSKEEKVILGGLADVLFAFTYDQLVNEGEHSVETACTISTLSSTLSWLDPSPDIHQVVRTSIRRAISYPFLRQYQLAERALSETHNLLLCGKRVVLLAFLRIYRAFETSETHYLLNSIFIQDYCVWIQSIDDQTLAQFAQRFHKAMRDFNKNDTGWDLIEMERRVLEDVDATSSEESAEEDTSGDSESEVSSDEVDRSTQEHFAAISKDNRLKIWNVSSGSLVHELRERDHLKNKYTCISWTSSPNRSDSKKRGNSVSLGRIAVGTTQGSILLWDLDRGEMTQTLGSKESSVSHSHAVQDIAFNAQGTRLYSCASQEKKALEWDVVAGKVLRSFKVSKEGGNRLCISQDDDLLAVGGNSIRVFDLSSGKKSRQFRAGIPSTVHQLNFSSCKNFLFASALSERFINIYDLEKDVDDTAMILSMPASSTWLFGNASRRVSKGEKKSKSFNFVLGAVLGNGSLQLWMHQYRKKKSDPSATAHQPIAPTCTVTTSQTEDDNNFTSAEIVCAAKKLDAQNRVLLVRGTYVKPIFEEISLVDQDRQLHSSIVLRPLSTHILMADSPYKKLKANEVSEINLKAGETKVHIPTLTERNTVSNFEMLDASTLAFQDLEDVMDETDITLEEKLDGLRDRVQQDVITRLQIIEEQESSTDSKKPDASSLSQVLEQAIHTKDKAMLEYVLRIKDQKVIQRTIKRVSSTKILTFLNFIVIKCEKTPSRCQHLCTWIRAILMHHTAYLMGQPDVVQNLSGLYQTLQHRIEMYAPLQKLSGRLSLLLGQLNDANALEDRPKEIQAVVVYNEDEQVTEEEDVDADDQIEDPVEDELEDE</sequence>
<evidence type="ECO:0000313" key="6">
    <source>
        <dbReference type="EMBL" id="CCA23810.1"/>
    </source>
</evidence>
<dbReference type="InterPro" id="IPR008978">
    <property type="entry name" value="HSP20-like_chaperone"/>
</dbReference>
<keyword evidence="2" id="KW-0539">Nucleus</keyword>
<dbReference type="Gene3D" id="2.60.40.790">
    <property type="match status" value="1"/>
</dbReference>
<evidence type="ECO:0000256" key="2">
    <source>
        <dbReference type="ARBA" id="ARBA00023242"/>
    </source>
</evidence>
<dbReference type="PANTHER" id="PTHR44267:SF1">
    <property type="entry name" value="WD REPEAT-CONTAINING PROTEIN 43"/>
    <property type="match status" value="1"/>
</dbReference>
<dbReference type="EMBL" id="FR824253">
    <property type="protein sequence ID" value="CCA23810.1"/>
    <property type="molecule type" value="Genomic_DNA"/>
</dbReference>
<dbReference type="PROSITE" id="PS51203">
    <property type="entry name" value="CS"/>
    <property type="match status" value="1"/>
</dbReference>
<dbReference type="InterPro" id="IPR052414">
    <property type="entry name" value="U3_snoRNA-assoc_WDR"/>
</dbReference>